<dbReference type="GO" id="GO:0004497">
    <property type="term" value="F:monooxygenase activity"/>
    <property type="evidence" value="ECO:0007669"/>
    <property type="project" value="InterPro"/>
</dbReference>
<evidence type="ECO:0000256" key="4">
    <source>
        <dbReference type="ARBA" id="ARBA00022723"/>
    </source>
</evidence>
<proteinExistence type="predicted"/>
<evidence type="ECO:0000256" key="7">
    <source>
        <dbReference type="ARBA" id="ARBA00023004"/>
    </source>
</evidence>
<dbReference type="InterPro" id="IPR002656">
    <property type="entry name" value="Acyl_transf_3_dom"/>
</dbReference>
<reference evidence="11 12" key="1">
    <citation type="submission" date="2016-02" db="EMBL/GenBank/DDBJ databases">
        <title>Genome analysis of coral dinoflagellate symbionts highlights evolutionary adaptations to a symbiotic lifestyle.</title>
        <authorList>
            <person name="Aranda M."/>
            <person name="Li Y."/>
            <person name="Liew Y.J."/>
            <person name="Baumgarten S."/>
            <person name="Simakov O."/>
            <person name="Wilson M."/>
            <person name="Piel J."/>
            <person name="Ashoor H."/>
            <person name="Bougouffa S."/>
            <person name="Bajic V.B."/>
            <person name="Ryu T."/>
            <person name="Ravasi T."/>
            <person name="Bayer T."/>
            <person name="Micklem G."/>
            <person name="Kim H."/>
            <person name="Bhak J."/>
            <person name="Lajeunesse T.C."/>
            <person name="Voolstra C.R."/>
        </authorList>
    </citation>
    <scope>NUCLEOTIDE SEQUENCE [LARGE SCALE GENOMIC DNA]</scope>
    <source>
        <strain evidence="11 12">CCMP2467</strain>
    </source>
</reference>
<keyword evidence="2" id="KW-0349">Heme</keyword>
<dbReference type="GO" id="GO:0020037">
    <property type="term" value="F:heme binding"/>
    <property type="evidence" value="ECO:0007669"/>
    <property type="project" value="InterPro"/>
</dbReference>
<protein>
    <submittedName>
        <fullName evidence="11">Cytochrome P450 CYP72A219</fullName>
    </submittedName>
</protein>
<dbReference type="GO" id="GO:0016747">
    <property type="term" value="F:acyltransferase activity, transferring groups other than amino-acyl groups"/>
    <property type="evidence" value="ECO:0007669"/>
    <property type="project" value="InterPro"/>
</dbReference>
<evidence type="ECO:0000259" key="10">
    <source>
        <dbReference type="Pfam" id="PF01757"/>
    </source>
</evidence>
<evidence type="ECO:0000256" key="8">
    <source>
        <dbReference type="ARBA" id="ARBA00023136"/>
    </source>
</evidence>
<dbReference type="EMBL" id="LSRX01000026">
    <property type="protein sequence ID" value="OLQ13543.1"/>
    <property type="molecule type" value="Genomic_DNA"/>
</dbReference>
<feature type="transmembrane region" description="Helical" evidence="9">
    <location>
        <begin position="447"/>
        <end position="464"/>
    </location>
</feature>
<keyword evidence="12" id="KW-1185">Reference proteome</keyword>
<name>A0A1Q9F1M6_SYMMI</name>
<keyword evidence="5 9" id="KW-1133">Transmembrane helix</keyword>
<feature type="transmembrane region" description="Helical" evidence="9">
    <location>
        <begin position="404"/>
        <end position="427"/>
    </location>
</feature>
<dbReference type="GO" id="GO:0005506">
    <property type="term" value="F:iron ion binding"/>
    <property type="evidence" value="ECO:0007669"/>
    <property type="project" value="InterPro"/>
</dbReference>
<comment type="caution">
    <text evidence="11">The sequence shown here is derived from an EMBL/GenBank/DDBJ whole genome shotgun (WGS) entry which is preliminary data.</text>
</comment>
<dbReference type="InterPro" id="IPR001128">
    <property type="entry name" value="Cyt_P450"/>
</dbReference>
<dbReference type="Proteomes" id="UP000186817">
    <property type="component" value="Unassembled WGS sequence"/>
</dbReference>
<dbReference type="AlphaFoldDB" id="A0A1Q9F1M6"/>
<organism evidence="11 12">
    <name type="scientific">Symbiodinium microadriaticum</name>
    <name type="common">Dinoflagellate</name>
    <name type="synonym">Zooxanthella microadriatica</name>
    <dbReference type="NCBI Taxonomy" id="2951"/>
    <lineage>
        <taxon>Eukaryota</taxon>
        <taxon>Sar</taxon>
        <taxon>Alveolata</taxon>
        <taxon>Dinophyceae</taxon>
        <taxon>Suessiales</taxon>
        <taxon>Symbiodiniaceae</taxon>
        <taxon>Symbiodinium</taxon>
    </lineage>
</organism>
<gene>
    <name evidence="11" type="ORF">AK812_SmicGene2419</name>
</gene>
<dbReference type="Gene3D" id="1.10.630.10">
    <property type="entry name" value="Cytochrome P450"/>
    <property type="match status" value="1"/>
</dbReference>
<keyword evidence="3 9" id="KW-0812">Transmembrane</keyword>
<evidence type="ECO:0000313" key="11">
    <source>
        <dbReference type="EMBL" id="OLQ13543.1"/>
    </source>
</evidence>
<evidence type="ECO:0000256" key="9">
    <source>
        <dbReference type="SAM" id="Phobius"/>
    </source>
</evidence>
<dbReference type="GO" id="GO:0016705">
    <property type="term" value="F:oxidoreductase activity, acting on paired donors, with incorporation or reduction of molecular oxygen"/>
    <property type="evidence" value="ECO:0007669"/>
    <property type="project" value="InterPro"/>
</dbReference>
<dbReference type="OrthoDB" id="424197at2759"/>
<evidence type="ECO:0000256" key="5">
    <source>
        <dbReference type="ARBA" id="ARBA00022989"/>
    </source>
</evidence>
<evidence type="ECO:0000256" key="3">
    <source>
        <dbReference type="ARBA" id="ARBA00022692"/>
    </source>
</evidence>
<keyword evidence="6" id="KW-0560">Oxidoreductase</keyword>
<evidence type="ECO:0000313" key="12">
    <source>
        <dbReference type="Proteomes" id="UP000186817"/>
    </source>
</evidence>
<dbReference type="InterPro" id="IPR050665">
    <property type="entry name" value="Cytochrome_P450_Monooxygen"/>
</dbReference>
<dbReference type="PANTHER" id="PTHR24282:SF211">
    <property type="entry name" value="CYTOCHROME P450-RELATED"/>
    <property type="match status" value="1"/>
</dbReference>
<keyword evidence="8 9" id="KW-0472">Membrane</keyword>
<keyword evidence="7" id="KW-0408">Iron</keyword>
<keyword evidence="4" id="KW-0479">Metal-binding</keyword>
<accession>A0A1Q9F1M6</accession>
<sequence length="806" mass="89811">MVGYRLAGVGGCRETLKASPLPAPGLFRACAMAATTAALRPFDSVPSIVFCPSGRLKCPLLYTNFAMGAAAEARGEGAQPDNKVLSVAAPRAASRKPRIDCIDGCRFPLVFPIILGHFIRFGTDNKRLLKLLTQENVLVGGFFAISGYVAAYTSTNLGERSHDVKKLKDPELFFWQKVMGYYPLHFLVSTLGAPMFIATDRLMNNSWKTTGLHAFLNYSLLQAWFPSEAEIWNPPTWFLSSLTFANVTLPTFVLPQVASLSKDGLNKLMAALFGVSLLQKLSYSQAWKFYCRGQVSERTAHPYLWNVTRFHPFGALVEIVAGVAAARSVMLDREPQKPSLNPLWLFLVSYASLGLRLTNLLNLNDAMIRTLIFMPVYTKFLMELHRDCLSEKPHMITRFFGSKLMTWLGSLAFPMFILHGPIGQIFYKKRIAEKLWGGIMPKRFFGIYLLLVILGGHVTNEYFVKNEAIKKLSASVAQFLASRSRGFLHDAIPLRREASREMLAGVRSIGKSGAGEAGDILTRKALHWAHLGTCKAFVFLARSKLCAALMQKGSEHPRMFRMHIGPKTACVVTHPELARSVLTRPKDFIKMEVPRNPASALDTLLYRSKDGTSSVVMSNGHDWAAQRKPIDPAFEKQALCNLLPKFNDCSDKLLETWRGADEVDAKQDMSRFALDVLGSAVLGQSFGAIDGTFTDSYEHYRYIMVEQTNPVYMSFPFMERLPTSRNRRMREAVHHMHGVLQGAIDARVQLRKDQQAAGTLSDQPQDMLDMLLGPGVDVPTDGVLPKEGALLPMLWIFFLAGHACRL</sequence>
<evidence type="ECO:0000256" key="2">
    <source>
        <dbReference type="ARBA" id="ARBA00022617"/>
    </source>
</evidence>
<comment type="subcellular location">
    <subcellularLocation>
        <location evidence="1">Membrane</location>
    </subcellularLocation>
</comment>
<dbReference type="InterPro" id="IPR036396">
    <property type="entry name" value="Cyt_P450_sf"/>
</dbReference>
<dbReference type="GO" id="GO:0016020">
    <property type="term" value="C:membrane"/>
    <property type="evidence" value="ECO:0007669"/>
    <property type="project" value="UniProtKB-SubCell"/>
</dbReference>
<dbReference type="Pfam" id="PF01757">
    <property type="entry name" value="Acyl_transf_3"/>
    <property type="match status" value="1"/>
</dbReference>
<dbReference type="SUPFAM" id="SSF48264">
    <property type="entry name" value="Cytochrome P450"/>
    <property type="match status" value="1"/>
</dbReference>
<evidence type="ECO:0000256" key="6">
    <source>
        <dbReference type="ARBA" id="ARBA00023002"/>
    </source>
</evidence>
<dbReference type="PANTHER" id="PTHR24282">
    <property type="entry name" value="CYTOCHROME P450 FAMILY MEMBER"/>
    <property type="match status" value="1"/>
</dbReference>
<feature type="domain" description="Acyltransferase 3" evidence="10">
    <location>
        <begin position="100"/>
        <end position="455"/>
    </location>
</feature>
<dbReference type="Pfam" id="PF00067">
    <property type="entry name" value="p450"/>
    <property type="match status" value="1"/>
</dbReference>
<evidence type="ECO:0000256" key="1">
    <source>
        <dbReference type="ARBA" id="ARBA00004370"/>
    </source>
</evidence>